<dbReference type="RefSeq" id="WP_091392187.1">
    <property type="nucleotide sequence ID" value="NZ_FNQY01000001.1"/>
</dbReference>
<name>A0A1H3VIH7_9BACT</name>
<accession>A0A1H3VIH7</accession>
<evidence type="ECO:0000259" key="1">
    <source>
        <dbReference type="SMART" id="SM00953"/>
    </source>
</evidence>
<protein>
    <submittedName>
        <fullName evidence="2">RES domain-containing protein</fullName>
    </submittedName>
</protein>
<proteinExistence type="predicted"/>
<keyword evidence="3" id="KW-1185">Reference proteome</keyword>
<organism evidence="2 3">
    <name type="scientific">Arachidicoccus rhizosphaerae</name>
    <dbReference type="NCBI Taxonomy" id="551991"/>
    <lineage>
        <taxon>Bacteria</taxon>
        <taxon>Pseudomonadati</taxon>
        <taxon>Bacteroidota</taxon>
        <taxon>Chitinophagia</taxon>
        <taxon>Chitinophagales</taxon>
        <taxon>Chitinophagaceae</taxon>
        <taxon>Arachidicoccus</taxon>
    </lineage>
</organism>
<dbReference type="SMART" id="SM00953">
    <property type="entry name" value="RES"/>
    <property type="match status" value="1"/>
</dbReference>
<dbReference type="Pfam" id="PF08808">
    <property type="entry name" value="RES"/>
    <property type="match status" value="1"/>
</dbReference>
<reference evidence="2 3" key="1">
    <citation type="submission" date="2016-10" db="EMBL/GenBank/DDBJ databases">
        <authorList>
            <person name="de Groot N.N."/>
        </authorList>
    </citation>
    <scope>NUCLEOTIDE SEQUENCE [LARGE SCALE GENOMIC DNA]</scope>
    <source>
        <strain evidence="2 3">Vu-144</strain>
    </source>
</reference>
<dbReference type="InterPro" id="IPR014914">
    <property type="entry name" value="RES_dom"/>
</dbReference>
<evidence type="ECO:0000313" key="2">
    <source>
        <dbReference type="EMBL" id="SDZ74579.1"/>
    </source>
</evidence>
<dbReference type="AlphaFoldDB" id="A0A1H3VIH7"/>
<sequence length="149" mass="17030">MITYRITLKKWAGKLSASGRAARWNSNGQFLVYTASTRALACLENMVHRRSIGLDELFRVTLIEIPDDIKIKKISKGKLPPDWGGYLNYTACQAIGDKWLRENKTPILQVPSAIISEEYNYLLNPGHPDFARIKVHSIEKFNFDSRLFS</sequence>
<dbReference type="EMBL" id="FNQY01000001">
    <property type="protein sequence ID" value="SDZ74579.1"/>
    <property type="molecule type" value="Genomic_DNA"/>
</dbReference>
<evidence type="ECO:0000313" key="3">
    <source>
        <dbReference type="Proteomes" id="UP000199041"/>
    </source>
</evidence>
<gene>
    <name evidence="2" type="ORF">SAMN05192529_101170</name>
</gene>
<dbReference type="Proteomes" id="UP000199041">
    <property type="component" value="Unassembled WGS sequence"/>
</dbReference>
<feature type="domain" description="RES" evidence="1">
    <location>
        <begin position="11"/>
        <end position="137"/>
    </location>
</feature>
<dbReference type="OrthoDB" id="9789501at2"/>